<dbReference type="AlphaFoldDB" id="A0A2V1HNR8"/>
<dbReference type="InterPro" id="IPR011576">
    <property type="entry name" value="Pyridox_Oxase_N"/>
</dbReference>
<gene>
    <name evidence="3" type="ORF">DDQ50_10870</name>
</gene>
<dbReference type="InterPro" id="IPR012349">
    <property type="entry name" value="Split_barrel_FMN-bd"/>
</dbReference>
<dbReference type="Pfam" id="PF01243">
    <property type="entry name" value="PNPOx_N"/>
    <property type="match status" value="1"/>
</dbReference>
<dbReference type="GO" id="GO:0005829">
    <property type="term" value="C:cytosol"/>
    <property type="evidence" value="ECO:0007669"/>
    <property type="project" value="TreeGrafter"/>
</dbReference>
<dbReference type="SUPFAM" id="SSF50475">
    <property type="entry name" value="FMN-binding split barrel"/>
    <property type="match status" value="1"/>
</dbReference>
<feature type="domain" description="Pyridoxamine 5'-phosphate oxidase N-terminal" evidence="2">
    <location>
        <begin position="6"/>
        <end position="125"/>
    </location>
</feature>
<proteinExistence type="predicted"/>
<protein>
    <submittedName>
        <fullName evidence="3">PPOX class F420-dependent oxidoreductase</fullName>
    </submittedName>
</protein>
<dbReference type="RefSeq" id="WP_116756749.1">
    <property type="nucleotide sequence ID" value="NZ_JBHUEX010000001.1"/>
</dbReference>
<dbReference type="GO" id="GO:0070967">
    <property type="term" value="F:coenzyme F420 binding"/>
    <property type="evidence" value="ECO:0007669"/>
    <property type="project" value="TreeGrafter"/>
</dbReference>
<dbReference type="EMBL" id="QEOP01000002">
    <property type="protein sequence ID" value="PVZ94236.1"/>
    <property type="molecule type" value="Genomic_DNA"/>
</dbReference>
<dbReference type="GO" id="GO:0016627">
    <property type="term" value="F:oxidoreductase activity, acting on the CH-CH group of donors"/>
    <property type="evidence" value="ECO:0007669"/>
    <property type="project" value="TreeGrafter"/>
</dbReference>
<accession>A0A2V1HNR8</accession>
<organism evidence="3 4">
    <name type="scientific">Amnibacterium flavum</name>
    <dbReference type="NCBI Taxonomy" id="2173173"/>
    <lineage>
        <taxon>Bacteria</taxon>
        <taxon>Bacillati</taxon>
        <taxon>Actinomycetota</taxon>
        <taxon>Actinomycetes</taxon>
        <taxon>Micrococcales</taxon>
        <taxon>Microbacteriaceae</taxon>
        <taxon>Amnibacterium</taxon>
    </lineage>
</organism>
<reference evidence="3 4" key="1">
    <citation type="submission" date="2018-05" db="EMBL/GenBank/DDBJ databases">
        <title>Amnibacterium sp. M8JJ-5, whole genome shotgun sequence.</title>
        <authorList>
            <person name="Tuo L."/>
        </authorList>
    </citation>
    <scope>NUCLEOTIDE SEQUENCE [LARGE SCALE GENOMIC DNA]</scope>
    <source>
        <strain evidence="3 4">M8JJ-5</strain>
    </source>
</reference>
<evidence type="ECO:0000256" key="1">
    <source>
        <dbReference type="ARBA" id="ARBA00023002"/>
    </source>
</evidence>
<comment type="caution">
    <text evidence="3">The sequence shown here is derived from an EMBL/GenBank/DDBJ whole genome shotgun (WGS) entry which is preliminary data.</text>
</comment>
<evidence type="ECO:0000259" key="2">
    <source>
        <dbReference type="Pfam" id="PF01243"/>
    </source>
</evidence>
<evidence type="ECO:0000313" key="3">
    <source>
        <dbReference type="EMBL" id="PVZ94236.1"/>
    </source>
</evidence>
<keyword evidence="1" id="KW-0560">Oxidoreductase</keyword>
<keyword evidence="4" id="KW-1185">Reference proteome</keyword>
<dbReference type="Gene3D" id="2.30.110.10">
    <property type="entry name" value="Electron Transport, Fmn-binding Protein, Chain A"/>
    <property type="match status" value="1"/>
</dbReference>
<dbReference type="PANTHER" id="PTHR35176">
    <property type="entry name" value="HEME OXYGENASE HI_0854-RELATED"/>
    <property type="match status" value="1"/>
</dbReference>
<sequence>MPQKPLTANVTEFLRRPNPAVVASVRPNGELHTAATWYELTDDGTILLNMDGTRARLKYLRNDPRVSLSVVGADDWYAHVSLSGRIREIRRDPDLADIDRISTHYLGQIYADRERDSWTAVMEVTTWFGWGPGLTDLDEMAQRGAKPPL</sequence>
<dbReference type="OrthoDB" id="162914at2"/>
<evidence type="ECO:0000313" key="4">
    <source>
        <dbReference type="Proteomes" id="UP000244893"/>
    </source>
</evidence>
<name>A0A2V1HNR8_9MICO</name>
<dbReference type="Proteomes" id="UP000244893">
    <property type="component" value="Unassembled WGS sequence"/>
</dbReference>
<dbReference type="PANTHER" id="PTHR35176:SF6">
    <property type="entry name" value="HEME OXYGENASE HI_0854-RELATED"/>
    <property type="match status" value="1"/>
</dbReference>
<dbReference type="InterPro" id="IPR052019">
    <property type="entry name" value="F420H2_bilvrd_red/Heme_oxyg"/>
</dbReference>